<dbReference type="Pfam" id="PF15869">
    <property type="entry name" value="TolB_like"/>
    <property type="match status" value="1"/>
</dbReference>
<protein>
    <submittedName>
        <fullName evidence="1">TolB-like 6-blade propeller-like</fullName>
    </submittedName>
</protein>
<name>A0A1G6W9E3_9BACT</name>
<accession>A0A1G6W9E3</accession>
<dbReference type="AlphaFoldDB" id="A0A1G6W9E3"/>
<organism evidence="1 2">
    <name type="scientific">Algoriphagus faecimaris</name>
    <dbReference type="NCBI Taxonomy" id="686796"/>
    <lineage>
        <taxon>Bacteria</taxon>
        <taxon>Pseudomonadati</taxon>
        <taxon>Bacteroidota</taxon>
        <taxon>Cytophagia</taxon>
        <taxon>Cytophagales</taxon>
        <taxon>Cyclobacteriaceae</taxon>
        <taxon>Algoriphagus</taxon>
    </lineage>
</organism>
<sequence>MKKNLIPIYILFTFLIVFCCTSPEKNPFHIDRVYELEGKKTYFPEIINPVNINDVGDYIIVSELNRIPADLPLLHVLKKSPLAYVFPKGVAGFGPFEIPDAFLVEPGLSDSTFTVYSAMSKKFTDFSLKDTSRLGISEYKQPEELFGMYKGFHATDSTIIGIMANDPNKLVEFSTRDGRRIAGYGTWEKIPNADHLIDYDDPDINYHMGEINAGRFKGNRKRGLFVKANAYRDRLEIFHYKSKTFDIVDGPRMEVPDFEIRHSGGQSAVLFDQEYPLGYGELAIGENFIYVLYVGANFEEIQKTTDIAKLIYVFTHEGDVVSKFNLDISIRDLVVDEELRLIYGLTTDKDPGIAVFELPSEFL</sequence>
<dbReference type="STRING" id="686796.SAMN04488104_104216"/>
<dbReference type="Proteomes" id="UP000199060">
    <property type="component" value="Unassembled WGS sequence"/>
</dbReference>
<proteinExistence type="predicted"/>
<reference evidence="2" key="1">
    <citation type="submission" date="2016-10" db="EMBL/GenBank/DDBJ databases">
        <authorList>
            <person name="Varghese N."/>
            <person name="Submissions S."/>
        </authorList>
    </citation>
    <scope>NUCLEOTIDE SEQUENCE [LARGE SCALE GENOMIC DNA]</scope>
    <source>
        <strain evidence="2">DSM 23095</strain>
    </source>
</reference>
<dbReference type="OrthoDB" id="1100397at2"/>
<dbReference type="EMBL" id="FNAC01000042">
    <property type="protein sequence ID" value="SDD62438.1"/>
    <property type="molecule type" value="Genomic_DNA"/>
</dbReference>
<evidence type="ECO:0000313" key="2">
    <source>
        <dbReference type="Proteomes" id="UP000199060"/>
    </source>
</evidence>
<evidence type="ECO:0000313" key="1">
    <source>
        <dbReference type="EMBL" id="SDD62438.1"/>
    </source>
</evidence>
<keyword evidence="2" id="KW-1185">Reference proteome</keyword>
<dbReference type="RefSeq" id="WP_087940860.1">
    <property type="nucleotide sequence ID" value="NZ_FNAC01000042.1"/>
</dbReference>
<gene>
    <name evidence="1" type="ORF">SAMN04488104_104216</name>
</gene>